<accession>A0AAD1LZK5</accession>
<evidence type="ECO:0000256" key="2">
    <source>
        <dbReference type="ARBA" id="ARBA00023136"/>
    </source>
</evidence>
<evidence type="ECO:0008006" key="7">
    <source>
        <dbReference type="Google" id="ProtNLM"/>
    </source>
</evidence>
<dbReference type="RefSeq" id="WP_085195137.1">
    <property type="nucleotide sequence ID" value="NZ_AP022314.1"/>
</dbReference>
<reference evidence="5 6" key="1">
    <citation type="submission" date="2019-12" db="EMBL/GenBank/DDBJ databases">
        <title>Complete genome sequence of Mycolicibacterium xenopi str. JCM15661T.</title>
        <authorList>
            <person name="Yoshida M."/>
            <person name="Fukano H."/>
            <person name="Asakura T."/>
            <person name="Hoshino Y."/>
        </authorList>
    </citation>
    <scope>NUCLEOTIDE SEQUENCE [LARGE SCALE GENOMIC DNA]</scope>
    <source>
        <strain evidence="5 6">JCM 15661T</strain>
    </source>
</reference>
<name>A0AAD1LZK5_MYCXE</name>
<dbReference type="EMBL" id="AP022314">
    <property type="protein sequence ID" value="BBU21008.1"/>
    <property type="molecule type" value="Genomic_DNA"/>
</dbReference>
<protein>
    <recommendedName>
        <fullName evidence="7">Mce associated membrane protein</fullName>
    </recommendedName>
</protein>
<evidence type="ECO:0000313" key="6">
    <source>
        <dbReference type="Proteomes" id="UP000464624"/>
    </source>
</evidence>
<dbReference type="GO" id="GO:0016020">
    <property type="term" value="C:membrane"/>
    <property type="evidence" value="ECO:0007669"/>
    <property type="project" value="UniProtKB-SubCell"/>
</dbReference>
<feature type="region of interest" description="Disordered" evidence="3">
    <location>
        <begin position="1"/>
        <end position="86"/>
    </location>
</feature>
<feature type="compositionally biased region" description="Basic and acidic residues" evidence="3">
    <location>
        <begin position="1"/>
        <end position="17"/>
    </location>
</feature>
<feature type="transmembrane region" description="Helical" evidence="4">
    <location>
        <begin position="93"/>
        <end position="114"/>
    </location>
</feature>
<evidence type="ECO:0000256" key="1">
    <source>
        <dbReference type="ARBA" id="ARBA00004370"/>
    </source>
</evidence>
<comment type="subcellular location">
    <subcellularLocation>
        <location evidence="1">Membrane</location>
    </subcellularLocation>
</comment>
<dbReference type="PANTHER" id="PTHR37042:SF4">
    <property type="entry name" value="OUTER MEMBRANE PROTEIN RV1973"/>
    <property type="match status" value="1"/>
</dbReference>
<keyword evidence="2 4" id="KW-0472">Membrane</keyword>
<sequence>MAEHADPAHQEVSETEKSTAPPPSRGPTDEGRLRNGVGTQEIDPQEPTGAAAASQGEEAEDYDAAVDGKADDASDEGSEDAAPTKTPMSPVRLATLVGVVMMVGLAVLAGWLGFRGYQSHQAQQQRALLVQVGRQGALDLTTIDWQHADADIQRILDSATGTFYDDFSKRSKPFIELVKKVQSKSVGTITEAGLESQSGDEAQVLVAVSVNTSTIGAPEQEPRHWRMRITVHKDGDEAKVSNVAFVP</sequence>
<keyword evidence="4" id="KW-0812">Transmembrane</keyword>
<evidence type="ECO:0000256" key="4">
    <source>
        <dbReference type="SAM" id="Phobius"/>
    </source>
</evidence>
<dbReference type="PANTHER" id="PTHR37042">
    <property type="entry name" value="OUTER MEMBRANE PROTEIN RV1973"/>
    <property type="match status" value="1"/>
</dbReference>
<keyword evidence="4" id="KW-1133">Transmembrane helix</keyword>
<dbReference type="Proteomes" id="UP000464624">
    <property type="component" value="Chromosome"/>
</dbReference>
<gene>
    <name evidence="5" type="ORF">MYXE_07970</name>
</gene>
<proteinExistence type="predicted"/>
<evidence type="ECO:0000256" key="3">
    <source>
        <dbReference type="SAM" id="MobiDB-lite"/>
    </source>
</evidence>
<dbReference type="KEGG" id="mxe:MYXE_07970"/>
<organism evidence="5 6">
    <name type="scientific">Mycobacterium xenopi</name>
    <dbReference type="NCBI Taxonomy" id="1789"/>
    <lineage>
        <taxon>Bacteria</taxon>
        <taxon>Bacillati</taxon>
        <taxon>Actinomycetota</taxon>
        <taxon>Actinomycetes</taxon>
        <taxon>Mycobacteriales</taxon>
        <taxon>Mycobacteriaceae</taxon>
        <taxon>Mycobacterium</taxon>
    </lineage>
</organism>
<evidence type="ECO:0000313" key="5">
    <source>
        <dbReference type="EMBL" id="BBU21008.1"/>
    </source>
</evidence>
<dbReference type="AlphaFoldDB" id="A0AAD1LZK5"/>